<proteinExistence type="predicted"/>
<accession>A0ABY9TZ23</accession>
<protein>
    <submittedName>
        <fullName evidence="2">Uncharacterized protein</fullName>
    </submittedName>
</protein>
<dbReference type="RefSeq" id="WP_348393238.1">
    <property type="nucleotide sequence ID" value="NZ_CP134145.1"/>
</dbReference>
<dbReference type="Proteomes" id="UP001258994">
    <property type="component" value="Chromosome"/>
</dbReference>
<evidence type="ECO:0000313" key="2">
    <source>
        <dbReference type="EMBL" id="WNC74130.1"/>
    </source>
</evidence>
<evidence type="ECO:0000313" key="3">
    <source>
        <dbReference type="Proteomes" id="UP001258994"/>
    </source>
</evidence>
<reference evidence="3" key="1">
    <citation type="submission" date="2023-09" db="EMBL/GenBank/DDBJ databases">
        <authorList>
            <person name="Li S."/>
            <person name="Li X."/>
            <person name="Zhang C."/>
            <person name="Zhao Z."/>
        </authorList>
    </citation>
    <scope>NUCLEOTIDE SEQUENCE [LARGE SCALE GENOMIC DNA]</scope>
    <source>
        <strain evidence="3">SQ149</strain>
    </source>
</reference>
<keyword evidence="1" id="KW-0812">Transmembrane</keyword>
<keyword evidence="3" id="KW-1185">Reference proteome</keyword>
<organism evidence="2 3">
    <name type="scientific">Thalassotalea psychrophila</name>
    <dbReference type="NCBI Taxonomy" id="3065647"/>
    <lineage>
        <taxon>Bacteria</taxon>
        <taxon>Pseudomonadati</taxon>
        <taxon>Pseudomonadota</taxon>
        <taxon>Gammaproteobacteria</taxon>
        <taxon>Alteromonadales</taxon>
        <taxon>Colwelliaceae</taxon>
        <taxon>Thalassotalea</taxon>
    </lineage>
</organism>
<name>A0ABY9TZ23_9GAMM</name>
<keyword evidence="1" id="KW-1133">Transmembrane helix</keyword>
<dbReference type="EMBL" id="CP134145">
    <property type="protein sequence ID" value="WNC74130.1"/>
    <property type="molecule type" value="Genomic_DNA"/>
</dbReference>
<sequence length="82" mass="9227">MSNETEKTLMIKGVGDKVANFNSLSLKKTILNYSFLILSCVALIGVSNLMPNSFEGRKVDLIEKYDQNRKATGLRYFNSYAL</sequence>
<gene>
    <name evidence="2" type="ORF">RGQ13_09110</name>
</gene>
<keyword evidence="1" id="KW-0472">Membrane</keyword>
<feature type="transmembrane region" description="Helical" evidence="1">
    <location>
        <begin position="30"/>
        <end position="50"/>
    </location>
</feature>
<evidence type="ECO:0000256" key="1">
    <source>
        <dbReference type="SAM" id="Phobius"/>
    </source>
</evidence>